<dbReference type="Gene3D" id="2.60.110.10">
    <property type="entry name" value="Thaumatin"/>
    <property type="match status" value="1"/>
</dbReference>
<dbReference type="SUPFAM" id="SSF49870">
    <property type="entry name" value="Osmotin, thaumatin-like protein"/>
    <property type="match status" value="1"/>
</dbReference>
<keyword evidence="1" id="KW-0732">Signal</keyword>
<name>A0AAQ3M9D7_9PEZI</name>
<protein>
    <submittedName>
        <fullName evidence="2">Thaumatin-like protein 1</fullName>
    </submittedName>
</protein>
<feature type="chain" id="PRO_5042876281" evidence="1">
    <location>
        <begin position="27"/>
        <end position="380"/>
    </location>
</feature>
<keyword evidence="3" id="KW-1185">Reference proteome</keyword>
<dbReference type="AlphaFoldDB" id="A0AAQ3M9D7"/>
<dbReference type="PRINTS" id="PR00347">
    <property type="entry name" value="THAUMATIN"/>
</dbReference>
<evidence type="ECO:0000313" key="2">
    <source>
        <dbReference type="EMBL" id="WPH03380.1"/>
    </source>
</evidence>
<accession>A0AAQ3M9D7</accession>
<dbReference type="InterPro" id="IPR001938">
    <property type="entry name" value="Thaumatin"/>
</dbReference>
<dbReference type="Pfam" id="PF00314">
    <property type="entry name" value="Thaumatin"/>
    <property type="match status" value="1"/>
</dbReference>
<organism evidence="2 3">
    <name type="scientific">Acrodontium crateriforme</name>
    <dbReference type="NCBI Taxonomy" id="150365"/>
    <lineage>
        <taxon>Eukaryota</taxon>
        <taxon>Fungi</taxon>
        <taxon>Dikarya</taxon>
        <taxon>Ascomycota</taxon>
        <taxon>Pezizomycotina</taxon>
        <taxon>Dothideomycetes</taxon>
        <taxon>Dothideomycetidae</taxon>
        <taxon>Mycosphaerellales</taxon>
        <taxon>Teratosphaeriaceae</taxon>
        <taxon>Acrodontium</taxon>
    </lineage>
</organism>
<dbReference type="PANTHER" id="PTHR31048">
    <property type="entry name" value="OS03G0233200 PROTEIN"/>
    <property type="match status" value="1"/>
</dbReference>
<reference evidence="2 3" key="1">
    <citation type="submission" date="2023-11" db="EMBL/GenBank/DDBJ databases">
        <title>An acidophilic fungus is an integral part of prey digestion in a carnivorous sundew plant.</title>
        <authorList>
            <person name="Tsai I.J."/>
        </authorList>
    </citation>
    <scope>NUCLEOTIDE SEQUENCE [LARGE SCALE GENOMIC DNA]</scope>
    <source>
        <strain evidence="2">169a</strain>
    </source>
</reference>
<evidence type="ECO:0000256" key="1">
    <source>
        <dbReference type="SAM" id="SignalP"/>
    </source>
</evidence>
<feature type="signal peptide" evidence="1">
    <location>
        <begin position="1"/>
        <end position="26"/>
    </location>
</feature>
<proteinExistence type="predicted"/>
<dbReference type="PROSITE" id="PS51367">
    <property type="entry name" value="THAUMATIN_2"/>
    <property type="match status" value="1"/>
</dbReference>
<evidence type="ECO:0000313" key="3">
    <source>
        <dbReference type="Proteomes" id="UP001303373"/>
    </source>
</evidence>
<sequence>MARKYSTESWTFGILFVSFLFGPAAGVHHMSMKLEPRQDGGSVPLSIANWCSETIYPGILTQAGTGPSTTGFELEKGNNKTLSVSSSWQGRVWGRTNCSFNDQGQASTGVKACSTGDCGGALQCKIAGEVPVTLAEFTLNQAASQDFYDISLVDGYNIPLAIVMLANGNSRLQNLSQSTTNPSCVGSIGNLSPTNFDPYKNGQQFLGTSGSDPLPFENKNSQFTVSNWCPWDLQVSPPTAPGDGVYPYPDGNVQRPAFDPCYSACAKYNTDAYCCKNSYDGVGKCHSNYYSTAAKSICPDAYSFAYDDQDSTFIVPTGGGFEIIFCPGGRSTTIIKSKGSSAISHGGSPSGSLQLLNDGITYTLALSCTVGFLLWELLAF</sequence>
<dbReference type="EMBL" id="CP138589">
    <property type="protein sequence ID" value="WPH03380.1"/>
    <property type="molecule type" value="Genomic_DNA"/>
</dbReference>
<dbReference type="Proteomes" id="UP001303373">
    <property type="component" value="Chromosome 10"/>
</dbReference>
<dbReference type="SMART" id="SM00205">
    <property type="entry name" value="THN"/>
    <property type="match status" value="1"/>
</dbReference>
<gene>
    <name evidence="2" type="ORF">R9X50_00625900</name>
</gene>
<dbReference type="InterPro" id="IPR037176">
    <property type="entry name" value="Osmotin/thaumatin-like_sf"/>
</dbReference>